<dbReference type="EMBL" id="BSXS01012786">
    <property type="protein sequence ID" value="GMF03008.1"/>
    <property type="molecule type" value="Genomic_DNA"/>
</dbReference>
<sequence length="301" mass="32738">MPFPILEATGGASTNFSEYFDNQFEINPYELGSWSPKADGFLDIEYLGTDLDTGKPANSSACVTNFDNAGLMVAYSADFISGFASALESGDMSQLSEIGLNASSTLIKFFLNSINTDTSEVLLGVVPNPYDDDTMSEDDSPLNDSDVLRLTDSGVVGEGLPLDGLLAPSREIDVIFAFDNSGDTEDNWPNGTSLYATRSRILKNDENATFYDLPESPEEFIKGGHGKTTTFFGCNGSSLISETEDFSVMKPLLVYVPNTNVTTMSNVSKFVFTDDERDDLIDNGYEIPTALLDEDPEYLQS</sequence>
<name>A0ACB5U777_AMBMO</name>
<keyword evidence="2" id="KW-1185">Reference proteome</keyword>
<evidence type="ECO:0000313" key="2">
    <source>
        <dbReference type="Proteomes" id="UP001165064"/>
    </source>
</evidence>
<organism evidence="1 2">
    <name type="scientific">Ambrosiozyma monospora</name>
    <name type="common">Yeast</name>
    <name type="synonym">Endomycopsis monosporus</name>
    <dbReference type="NCBI Taxonomy" id="43982"/>
    <lineage>
        <taxon>Eukaryota</taxon>
        <taxon>Fungi</taxon>
        <taxon>Dikarya</taxon>
        <taxon>Ascomycota</taxon>
        <taxon>Saccharomycotina</taxon>
        <taxon>Pichiomycetes</taxon>
        <taxon>Pichiales</taxon>
        <taxon>Pichiaceae</taxon>
        <taxon>Ambrosiozyma</taxon>
    </lineage>
</organism>
<dbReference type="Proteomes" id="UP001165064">
    <property type="component" value="Unassembled WGS sequence"/>
</dbReference>
<proteinExistence type="predicted"/>
<comment type="caution">
    <text evidence="1">The sequence shown here is derived from an EMBL/GenBank/DDBJ whole genome shotgun (WGS) entry which is preliminary data.</text>
</comment>
<protein>
    <submittedName>
        <fullName evidence="1">Unnamed protein product</fullName>
    </submittedName>
</protein>
<gene>
    <name evidence="1" type="ORF">Amon02_001164100</name>
</gene>
<accession>A0ACB5U777</accession>
<reference evidence="1" key="1">
    <citation type="submission" date="2023-04" db="EMBL/GenBank/DDBJ databases">
        <title>Ambrosiozyma monospora NBRC 10751.</title>
        <authorList>
            <person name="Ichikawa N."/>
            <person name="Sato H."/>
            <person name="Tonouchi N."/>
        </authorList>
    </citation>
    <scope>NUCLEOTIDE SEQUENCE</scope>
    <source>
        <strain evidence="1">NBRC 10751</strain>
    </source>
</reference>
<evidence type="ECO:0000313" key="1">
    <source>
        <dbReference type="EMBL" id="GMF03008.1"/>
    </source>
</evidence>